<dbReference type="EMBL" id="CP008874">
    <property type="protein sequence ID" value="AKH96653.1"/>
    <property type="molecule type" value="Genomic_DNA"/>
</dbReference>
<keyword evidence="3" id="KW-0132">Cell division</keyword>
<dbReference type="EMBL" id="CP011564">
    <property type="protein sequence ID" value="ALG81055.1"/>
    <property type="molecule type" value="Genomic_DNA"/>
</dbReference>
<dbReference type="OrthoDB" id="313523at2157"/>
<proteinExistence type="predicted"/>
<dbReference type="AlphaFoldDB" id="A0A0F7PBF2"/>
<evidence type="ECO:0000256" key="1">
    <source>
        <dbReference type="SAM" id="MobiDB-lite"/>
    </source>
</evidence>
<organism evidence="3 6">
    <name type="scientific">Halanaeroarchaeum sulfurireducens</name>
    <dbReference type="NCBI Taxonomy" id="1604004"/>
    <lineage>
        <taxon>Archaea</taxon>
        <taxon>Methanobacteriati</taxon>
        <taxon>Methanobacteriota</taxon>
        <taxon>Stenosarchaea group</taxon>
        <taxon>Halobacteria</taxon>
        <taxon>Halobacteriales</taxon>
        <taxon>Halobacteriaceae</taxon>
        <taxon>Halanaeroarchaeum</taxon>
    </lineage>
</organism>
<dbReference type="KEGG" id="hsf:HLASA_0139"/>
<sequence length="251" mass="25729">MHVRTAALVGVTGGAGTTRTAVELAGALARAGRSVLVFDLNFATQGLSQSVGGRIDPDVTSVLTDEEIAVTDATIPWAVPGEGRLSVLPAFAPFVDVAEAKTVAAAERVGDRLREATDSFDHVLLDVPPIASNQAVAGVDAADRVAAVLPATDRGVDALQRTRGRLDDVGADLDVTIATRTTPSAAPGDADATIPTLPAKPAPDRPVTVDGSGDAVAAVVETAARLFEIELAVASDHGGDTVMKRMRRRLG</sequence>
<keyword evidence="3" id="KW-0131">Cell cycle</keyword>
<dbReference type="Pfam" id="PF13614">
    <property type="entry name" value="AAA_31"/>
    <property type="match status" value="1"/>
</dbReference>
<dbReference type="SUPFAM" id="SSF52540">
    <property type="entry name" value="P-loop containing nucleoside triphosphate hydrolases"/>
    <property type="match status" value="1"/>
</dbReference>
<evidence type="ECO:0000313" key="4">
    <source>
        <dbReference type="EMBL" id="ALG81055.1"/>
    </source>
</evidence>
<dbReference type="RefSeq" id="WP_050047498.1">
    <property type="nucleotide sequence ID" value="NZ_CP008874.1"/>
</dbReference>
<dbReference type="Gene3D" id="3.40.50.300">
    <property type="entry name" value="P-loop containing nucleotide triphosphate hydrolases"/>
    <property type="match status" value="1"/>
</dbReference>
<keyword evidence="6" id="KW-1185">Reference proteome</keyword>
<evidence type="ECO:0000313" key="5">
    <source>
        <dbReference type="Proteomes" id="UP000060390"/>
    </source>
</evidence>
<accession>A0A0F7PBF2</accession>
<name>A0A0F7PBF2_9EURY</name>
<dbReference type="STRING" id="1604004.HLASA_0139"/>
<dbReference type="InterPro" id="IPR025669">
    <property type="entry name" value="AAA_dom"/>
</dbReference>
<feature type="region of interest" description="Disordered" evidence="1">
    <location>
        <begin position="181"/>
        <end position="206"/>
    </location>
</feature>
<dbReference type="PANTHER" id="PTHR13696:SF52">
    <property type="entry name" value="PARA FAMILY PROTEIN CT_582"/>
    <property type="match status" value="1"/>
</dbReference>
<evidence type="ECO:0000259" key="2">
    <source>
        <dbReference type="Pfam" id="PF13614"/>
    </source>
</evidence>
<evidence type="ECO:0000313" key="3">
    <source>
        <dbReference type="EMBL" id="AKH96653.1"/>
    </source>
</evidence>
<dbReference type="Proteomes" id="UP000069906">
    <property type="component" value="Chromosome"/>
</dbReference>
<dbReference type="HOGENOM" id="CLU_1122604_0_0_2"/>
<dbReference type="KEGG" id="hsu:HLASF_0139"/>
<dbReference type="InterPro" id="IPR027417">
    <property type="entry name" value="P-loop_NTPase"/>
</dbReference>
<dbReference type="GeneID" id="26009512"/>
<protein>
    <submittedName>
        <fullName evidence="3">Cell division inhibitor</fullName>
    </submittedName>
</protein>
<evidence type="ECO:0000313" key="6">
    <source>
        <dbReference type="Proteomes" id="UP000069906"/>
    </source>
</evidence>
<dbReference type="PATRIC" id="fig|1604004.4.peg.150"/>
<reference evidence="4 5" key="3">
    <citation type="journal article" date="2016" name="Stand. Genomic Sci.">
        <title>Complete genome sequence of 'Halanaeroarchaeum sulfurireducens' M27-SA2, a sulfur-reducing and acetate-oxidizing haloarchaeon from the deep-sea hypersaline anoxic lake Medee.</title>
        <authorList>
            <person name="Messina E."/>
            <person name="Sorokin D.Y."/>
            <person name="Kublanov I.V."/>
            <person name="Toshchakov S."/>
            <person name="Lopatina A."/>
            <person name="Arcadi E."/>
            <person name="Smedile F."/>
            <person name="La Spada G."/>
            <person name="La Cono V."/>
            <person name="Yakimov M.M."/>
        </authorList>
    </citation>
    <scope>NUCLEOTIDE SEQUENCE [LARGE SCALE GENOMIC DNA]</scope>
    <source>
        <strain evidence="4 5">M27-SA2</strain>
    </source>
</reference>
<gene>
    <name evidence="4" type="ORF">HLASA_0139</name>
    <name evidence="3" type="ORF">HLASF_0139</name>
</gene>
<reference evidence="3 6" key="1">
    <citation type="journal article" date="2015" name="ISME J.">
        <title>Elemental sulfur and acetate can support life of a novel strictly anaerobic haloarchaeon.</title>
        <authorList>
            <person name="Sorokin D.Y."/>
            <person name="Kublanov I.V."/>
            <person name="Gavrilov S.N."/>
            <person name="Rojo D."/>
            <person name="Roman P."/>
            <person name="Golyshin P.N."/>
            <person name="Slepak V.Z."/>
            <person name="Smedile F."/>
            <person name="Ferrer M."/>
            <person name="Messina E."/>
            <person name="La Cono V."/>
            <person name="Yakimov M.M."/>
        </authorList>
    </citation>
    <scope>NUCLEOTIDE SEQUENCE [LARGE SCALE GENOMIC DNA]</scope>
    <source>
        <strain evidence="3 6">HSR2</strain>
    </source>
</reference>
<dbReference type="Proteomes" id="UP000060390">
    <property type="component" value="Chromosome"/>
</dbReference>
<dbReference type="InterPro" id="IPR050678">
    <property type="entry name" value="DNA_Partitioning_ATPase"/>
</dbReference>
<dbReference type="GO" id="GO:0051301">
    <property type="term" value="P:cell division"/>
    <property type="evidence" value="ECO:0007669"/>
    <property type="project" value="UniProtKB-KW"/>
</dbReference>
<reference evidence="5" key="2">
    <citation type="submission" date="2015-05" db="EMBL/GenBank/DDBJ databases">
        <title>Complete genome sequence of Halanaeroarchaeum sulfurireducens type strain M27-SA2, a sulfate-reducer haloarchaeon from marine anoxic lake Medee.</title>
        <authorList>
            <person name="Messina E."/>
            <person name="Kublanov I.V."/>
            <person name="Toshchakov S."/>
            <person name="Arcadi E."/>
            <person name="La Spada G."/>
            <person name="La Cono V."/>
            <person name="Yakimov M.M."/>
        </authorList>
    </citation>
    <scope>NUCLEOTIDE SEQUENCE [LARGE SCALE GENOMIC DNA]</scope>
    <source>
        <strain evidence="5">M27-SA2</strain>
    </source>
</reference>
<feature type="domain" description="AAA" evidence="2">
    <location>
        <begin position="6"/>
        <end position="155"/>
    </location>
</feature>
<dbReference type="PANTHER" id="PTHR13696">
    <property type="entry name" value="P-LOOP CONTAINING NUCLEOSIDE TRIPHOSPHATE HYDROLASE"/>
    <property type="match status" value="1"/>
</dbReference>